<reference evidence="1" key="1">
    <citation type="journal article" date="2010" name="Science">
        <title>Plasticity of animal genome architecture unmasked by rapid evolution of a pelagic tunicate.</title>
        <authorList>
            <person name="Denoeud F."/>
            <person name="Henriet S."/>
            <person name="Mungpakdee S."/>
            <person name="Aury J.M."/>
            <person name="Da Silva C."/>
            <person name="Brinkmann H."/>
            <person name="Mikhaleva J."/>
            <person name="Olsen L.C."/>
            <person name="Jubin C."/>
            <person name="Canestro C."/>
            <person name="Bouquet J.M."/>
            <person name="Danks G."/>
            <person name="Poulain J."/>
            <person name="Campsteijn C."/>
            <person name="Adamski M."/>
            <person name="Cross I."/>
            <person name="Yadetie F."/>
            <person name="Muffato M."/>
            <person name="Louis A."/>
            <person name="Butcher S."/>
            <person name="Tsagkogeorga G."/>
            <person name="Konrad A."/>
            <person name="Singh S."/>
            <person name="Jensen M.F."/>
            <person name="Cong E.H."/>
            <person name="Eikeseth-Otteraa H."/>
            <person name="Noel B."/>
            <person name="Anthouard V."/>
            <person name="Porcel B.M."/>
            <person name="Kachouri-Lafond R."/>
            <person name="Nishino A."/>
            <person name="Ugolini M."/>
            <person name="Chourrout P."/>
            <person name="Nishida H."/>
            <person name="Aasland R."/>
            <person name="Huzurbazar S."/>
            <person name="Westhof E."/>
            <person name="Delsuc F."/>
            <person name="Lehrach H."/>
            <person name="Reinhardt R."/>
            <person name="Weissenbach J."/>
            <person name="Roy S.W."/>
            <person name="Artiguenave F."/>
            <person name="Postlethwait J.H."/>
            <person name="Manak J.R."/>
            <person name="Thompson E.M."/>
            <person name="Jaillon O."/>
            <person name="Du Pasquier L."/>
            <person name="Boudinot P."/>
            <person name="Liberles D.A."/>
            <person name="Volff J.N."/>
            <person name="Philippe H."/>
            <person name="Lenhard B."/>
            <person name="Roest Crollius H."/>
            <person name="Wincker P."/>
            <person name="Chourrout D."/>
        </authorList>
    </citation>
    <scope>NUCLEOTIDE SEQUENCE [LARGE SCALE GENOMIC DNA]</scope>
</reference>
<dbReference type="InParanoid" id="E4XWE8"/>
<name>E4XWE8_OIKDI</name>
<sequence length="98" mass="11164">GFIEKLSEDFAKVQIIFGETTFGTSNKICRRGIYKNKEERIIFCSSNESRGICHSYAIKENNVFLTEIYNRPESTISSLLKNNGVFGLTFNNKLVCLN</sequence>
<gene>
    <name evidence="1" type="ORF">GSOID_T00006966001</name>
</gene>
<protein>
    <submittedName>
        <fullName evidence="1">Uncharacterized protein</fullName>
    </submittedName>
</protein>
<accession>E4XWE8</accession>
<proteinExistence type="predicted"/>
<evidence type="ECO:0000313" key="2">
    <source>
        <dbReference type="Proteomes" id="UP000001307"/>
    </source>
</evidence>
<organism evidence="1">
    <name type="scientific">Oikopleura dioica</name>
    <name type="common">Tunicate</name>
    <dbReference type="NCBI Taxonomy" id="34765"/>
    <lineage>
        <taxon>Eukaryota</taxon>
        <taxon>Metazoa</taxon>
        <taxon>Chordata</taxon>
        <taxon>Tunicata</taxon>
        <taxon>Appendicularia</taxon>
        <taxon>Copelata</taxon>
        <taxon>Oikopleuridae</taxon>
        <taxon>Oikopleura</taxon>
    </lineage>
</organism>
<dbReference type="EMBL" id="FN653241">
    <property type="protein sequence ID" value="CBY14003.1"/>
    <property type="molecule type" value="Genomic_DNA"/>
</dbReference>
<dbReference type="AlphaFoldDB" id="E4XWE8"/>
<dbReference type="Proteomes" id="UP000001307">
    <property type="component" value="Unassembled WGS sequence"/>
</dbReference>
<evidence type="ECO:0000313" key="1">
    <source>
        <dbReference type="EMBL" id="CBY14003.1"/>
    </source>
</evidence>
<keyword evidence="2" id="KW-1185">Reference proteome</keyword>
<feature type="non-terminal residue" evidence="1">
    <location>
        <position position="1"/>
    </location>
</feature>